<dbReference type="RefSeq" id="WP_380062693.1">
    <property type="nucleotide sequence ID" value="NZ_JBHSEI010000010.1"/>
</dbReference>
<keyword evidence="4 6" id="KW-1133">Transmembrane helix</keyword>
<keyword evidence="9" id="KW-1185">Reference proteome</keyword>
<comment type="subcellular location">
    <subcellularLocation>
        <location evidence="1">Membrane</location>
        <topology evidence="1">Multi-pass membrane protein</topology>
    </subcellularLocation>
</comment>
<evidence type="ECO:0000256" key="5">
    <source>
        <dbReference type="ARBA" id="ARBA00023136"/>
    </source>
</evidence>
<dbReference type="PANTHER" id="PTHR32322">
    <property type="entry name" value="INNER MEMBRANE TRANSPORTER"/>
    <property type="match status" value="1"/>
</dbReference>
<evidence type="ECO:0000259" key="7">
    <source>
        <dbReference type="Pfam" id="PF00892"/>
    </source>
</evidence>
<feature type="transmembrane region" description="Helical" evidence="6">
    <location>
        <begin position="174"/>
        <end position="197"/>
    </location>
</feature>
<evidence type="ECO:0000256" key="1">
    <source>
        <dbReference type="ARBA" id="ARBA00004141"/>
    </source>
</evidence>
<dbReference type="InterPro" id="IPR037185">
    <property type="entry name" value="EmrE-like"/>
</dbReference>
<feature type="transmembrane region" description="Helical" evidence="6">
    <location>
        <begin position="141"/>
        <end position="162"/>
    </location>
</feature>
<feature type="transmembrane region" description="Helical" evidence="6">
    <location>
        <begin position="29"/>
        <end position="49"/>
    </location>
</feature>
<keyword evidence="3 6" id="KW-0812">Transmembrane</keyword>
<evidence type="ECO:0000313" key="9">
    <source>
        <dbReference type="Proteomes" id="UP001595952"/>
    </source>
</evidence>
<name>A0ABV9IBJ7_9DEIO</name>
<dbReference type="EMBL" id="JBHSEI010000010">
    <property type="protein sequence ID" value="MFC4639712.1"/>
    <property type="molecule type" value="Genomic_DNA"/>
</dbReference>
<evidence type="ECO:0000256" key="2">
    <source>
        <dbReference type="ARBA" id="ARBA00007362"/>
    </source>
</evidence>
<organism evidence="8 9">
    <name type="scientific">Deinococcus hohokamensis</name>
    <dbReference type="NCBI Taxonomy" id="309883"/>
    <lineage>
        <taxon>Bacteria</taxon>
        <taxon>Thermotogati</taxon>
        <taxon>Deinococcota</taxon>
        <taxon>Deinococci</taxon>
        <taxon>Deinococcales</taxon>
        <taxon>Deinococcaceae</taxon>
        <taxon>Deinococcus</taxon>
    </lineage>
</organism>
<comment type="similarity">
    <text evidence="2">Belongs to the EamA transporter family.</text>
</comment>
<feature type="domain" description="EamA" evidence="7">
    <location>
        <begin position="140"/>
        <end position="274"/>
    </location>
</feature>
<gene>
    <name evidence="8" type="ORF">ACFO0D_15345</name>
</gene>
<dbReference type="PANTHER" id="PTHR32322:SF2">
    <property type="entry name" value="EAMA DOMAIN-CONTAINING PROTEIN"/>
    <property type="match status" value="1"/>
</dbReference>
<feature type="transmembrane region" description="Helical" evidence="6">
    <location>
        <begin position="115"/>
        <end position="135"/>
    </location>
</feature>
<comment type="caution">
    <text evidence="8">The sequence shown here is derived from an EMBL/GenBank/DDBJ whole genome shotgun (WGS) entry which is preliminary data.</text>
</comment>
<evidence type="ECO:0000256" key="4">
    <source>
        <dbReference type="ARBA" id="ARBA00022989"/>
    </source>
</evidence>
<evidence type="ECO:0000256" key="3">
    <source>
        <dbReference type="ARBA" id="ARBA00022692"/>
    </source>
</evidence>
<sequence>MPPVLLTALAPLIWGSTYLITTRYLSDLPAPLLGTLRILPAGLLLLALARRLPPRAWWGRIAVLALLRQGLFFTLLYASALLLPGGVAATIGASTAMMVVLLAFPLLGQRPTPRALILAGTGLLGVGLISLTAGAQLSGLGVLYALGFAFVNALGVVLFKRWGWPEGATPLHQVAWELTLGGVLLLPLSLGSLPALAHLDLSGGLALLFLTLVGTGLAALLWQRGLNLLPVQQVSLLSPLSPLTAVVLDVLVVHRVLSPAQVLGSVLVLGSLLATAWPERPSRTSAPA</sequence>
<accession>A0ABV9IBJ7</accession>
<dbReference type="Proteomes" id="UP001595952">
    <property type="component" value="Unassembled WGS sequence"/>
</dbReference>
<dbReference type="Pfam" id="PF00892">
    <property type="entry name" value="EamA"/>
    <property type="match status" value="2"/>
</dbReference>
<reference evidence="9" key="1">
    <citation type="journal article" date="2019" name="Int. J. Syst. Evol. Microbiol.">
        <title>The Global Catalogue of Microorganisms (GCM) 10K type strain sequencing project: providing services to taxonomists for standard genome sequencing and annotation.</title>
        <authorList>
            <consortium name="The Broad Institute Genomics Platform"/>
            <consortium name="The Broad Institute Genome Sequencing Center for Infectious Disease"/>
            <person name="Wu L."/>
            <person name="Ma J."/>
        </authorList>
    </citation>
    <scope>NUCLEOTIDE SEQUENCE [LARGE SCALE GENOMIC DNA]</scope>
    <source>
        <strain evidence="9">CCUG 55995</strain>
    </source>
</reference>
<evidence type="ECO:0000256" key="6">
    <source>
        <dbReference type="SAM" id="Phobius"/>
    </source>
</evidence>
<dbReference type="SUPFAM" id="SSF103481">
    <property type="entry name" value="Multidrug resistance efflux transporter EmrE"/>
    <property type="match status" value="2"/>
</dbReference>
<feature type="transmembrane region" description="Helical" evidence="6">
    <location>
        <begin position="203"/>
        <end position="222"/>
    </location>
</feature>
<feature type="domain" description="EamA" evidence="7">
    <location>
        <begin position="4"/>
        <end position="130"/>
    </location>
</feature>
<protein>
    <submittedName>
        <fullName evidence="8">DMT family transporter</fullName>
    </submittedName>
</protein>
<keyword evidence="5 6" id="KW-0472">Membrane</keyword>
<evidence type="ECO:0000313" key="8">
    <source>
        <dbReference type="EMBL" id="MFC4639712.1"/>
    </source>
</evidence>
<dbReference type="InterPro" id="IPR000620">
    <property type="entry name" value="EamA_dom"/>
</dbReference>
<dbReference type="InterPro" id="IPR050638">
    <property type="entry name" value="AA-Vitamin_Transporters"/>
</dbReference>
<proteinExistence type="inferred from homology"/>